<evidence type="ECO:0000313" key="3">
    <source>
        <dbReference type="Proteomes" id="UP000800035"/>
    </source>
</evidence>
<dbReference type="Pfam" id="PF00651">
    <property type="entry name" value="BTB"/>
    <property type="match status" value="1"/>
</dbReference>
<proteinExistence type="predicted"/>
<dbReference type="Proteomes" id="UP000800035">
    <property type="component" value="Unassembled WGS sequence"/>
</dbReference>
<dbReference type="Gene3D" id="3.30.710.10">
    <property type="entry name" value="Potassium Channel Kv1.1, Chain A"/>
    <property type="match status" value="1"/>
</dbReference>
<dbReference type="SMART" id="SM00225">
    <property type="entry name" value="BTB"/>
    <property type="match status" value="1"/>
</dbReference>
<protein>
    <submittedName>
        <fullName evidence="2">HET-domain-containing protein</fullName>
    </submittedName>
</protein>
<dbReference type="InterPro" id="IPR000210">
    <property type="entry name" value="BTB/POZ_dom"/>
</dbReference>
<evidence type="ECO:0000313" key="2">
    <source>
        <dbReference type="EMBL" id="KAF1960095.1"/>
    </source>
</evidence>
<dbReference type="InterPro" id="IPR010730">
    <property type="entry name" value="HET"/>
</dbReference>
<dbReference type="OrthoDB" id="4161196at2759"/>
<dbReference type="SUPFAM" id="SSF54695">
    <property type="entry name" value="POZ domain"/>
    <property type="match status" value="1"/>
</dbReference>
<dbReference type="InterPro" id="IPR011333">
    <property type="entry name" value="SKP1/BTB/POZ_sf"/>
</dbReference>
<dbReference type="PROSITE" id="PS50097">
    <property type="entry name" value="BTB"/>
    <property type="match status" value="1"/>
</dbReference>
<reference evidence="2" key="1">
    <citation type="journal article" date="2020" name="Stud. Mycol.">
        <title>101 Dothideomycetes genomes: a test case for predicting lifestyles and emergence of pathogens.</title>
        <authorList>
            <person name="Haridas S."/>
            <person name="Albert R."/>
            <person name="Binder M."/>
            <person name="Bloem J."/>
            <person name="Labutti K."/>
            <person name="Salamov A."/>
            <person name="Andreopoulos B."/>
            <person name="Baker S."/>
            <person name="Barry K."/>
            <person name="Bills G."/>
            <person name="Bluhm B."/>
            <person name="Cannon C."/>
            <person name="Castanera R."/>
            <person name="Culley D."/>
            <person name="Daum C."/>
            <person name="Ezra D."/>
            <person name="Gonzalez J."/>
            <person name="Henrissat B."/>
            <person name="Kuo A."/>
            <person name="Liang C."/>
            <person name="Lipzen A."/>
            <person name="Lutzoni F."/>
            <person name="Magnuson J."/>
            <person name="Mondo S."/>
            <person name="Nolan M."/>
            <person name="Ohm R."/>
            <person name="Pangilinan J."/>
            <person name="Park H.-J."/>
            <person name="Ramirez L."/>
            <person name="Alfaro M."/>
            <person name="Sun H."/>
            <person name="Tritt A."/>
            <person name="Yoshinaga Y."/>
            <person name="Zwiers L.-H."/>
            <person name="Turgeon B."/>
            <person name="Goodwin S."/>
            <person name="Spatafora J."/>
            <person name="Crous P."/>
            <person name="Grigoriev I."/>
        </authorList>
    </citation>
    <scope>NUCLEOTIDE SEQUENCE</scope>
    <source>
        <strain evidence="2">CBS 675.92</strain>
    </source>
</reference>
<dbReference type="Pfam" id="PF06985">
    <property type="entry name" value="HET"/>
    <property type="match status" value="1"/>
</dbReference>
<dbReference type="EMBL" id="ML976983">
    <property type="protein sequence ID" value="KAF1960095.1"/>
    <property type="molecule type" value="Genomic_DNA"/>
</dbReference>
<evidence type="ECO:0000259" key="1">
    <source>
        <dbReference type="PROSITE" id="PS50097"/>
    </source>
</evidence>
<accession>A0A6A5U5H6</accession>
<sequence length="1051" mass="120232">MKSIRDSFRTIVLPLRWLRRQLRRYHDGAQGSDRIHASFEDEYESWGTSYQDGKGNELDWGSFWKFREGPLLRLGKDEWNREYRWQSSSRQFKLRSDHLKARNQSWPRPQNGYELGSLEEDKSERSFEDDWPRPALQASLCCPSGFRAATKTVTTAIGDQKRSTFWPTRVIFVGDPNNLTLVKERLQGGDYLVLSHCWGPLTDQDKKQFCTTSENYEARKRGFSFDEIPKTFQDAVLVTRALHKQYLWIDALCIIQGPGGDWDSEAKTMADVFACAYCTIAVDSAHGWGDGFLKPLSDPPDVRVRGTPSTLTCTCDFNEDVDEGALMKRAWVLQERVLSRRIIHFTTAHILRVWRRGAMPYGKQHFILDPHFPSRLNKSGFFRTVDFVQFLFKKYATSGLTFETDRNIAIYSLLERMAQALQTKVRYGIFRCFLGSLLLRKRTHENKTAPIPNQGRAVPSWSWMAYSGGIDFISGAMRDLKVPRFKDLDFANDGQALNVKLRQLNGNFRMGQEGGGYAIVDETGKVGSLWFDVADQIQLEHCSCVVVSIDSDDEKKGLEKTYHILIVREKAGGGGYERVGVGKVKAKVWQQDEEIPVKVSKVSTTKRAILPSPPSPEVLDYAFQNLPANDPLRAFLMEAQFASYKPDDNTPEQEQRMKLLPQDFLPRCLKKCMETLPRGFLVECLKKSAEYRELRTGLDICRFHEHAGGVYILFYSKICIQTTEAGLHRGKQVAFLDRTFPLKFRSLTSVQIQTRLWAPLPLFSPRLLPTLNSTSLKSWPAHNINKSPLGRSSGNKHFSSCPSMKLTLASAFARQGPPECVTVHVGSESPTTFYVIKSFLIHYSVYFETALSGSFLEAEESSFTFADIEPGVFSLFIEWLYTQKLPDENADAWLETANIASTTTLENTVTYELLRIEFYTLSDRFIVPLLRKPLNRLLINADKVHWTPSTKVVAHAFDNLPPGDPVLSFLVEVQCLNWIPKVEPDDMELEEVQMTSLPGEFMFRCMKYCAERKGKDWDILRKRFDLCGFHEHDNDNERRECKRLRALEGSS</sequence>
<gene>
    <name evidence="2" type="ORF">CC80DRAFT_532642</name>
</gene>
<name>A0A6A5U5H6_9PLEO</name>
<dbReference type="PANTHER" id="PTHR33112">
    <property type="entry name" value="DOMAIN PROTEIN, PUTATIVE-RELATED"/>
    <property type="match status" value="1"/>
</dbReference>
<dbReference type="AlphaFoldDB" id="A0A6A5U5H6"/>
<organism evidence="2 3">
    <name type="scientific">Byssothecium circinans</name>
    <dbReference type="NCBI Taxonomy" id="147558"/>
    <lineage>
        <taxon>Eukaryota</taxon>
        <taxon>Fungi</taxon>
        <taxon>Dikarya</taxon>
        <taxon>Ascomycota</taxon>
        <taxon>Pezizomycotina</taxon>
        <taxon>Dothideomycetes</taxon>
        <taxon>Pleosporomycetidae</taxon>
        <taxon>Pleosporales</taxon>
        <taxon>Massarineae</taxon>
        <taxon>Massarinaceae</taxon>
        <taxon>Byssothecium</taxon>
    </lineage>
</organism>
<dbReference type="CDD" id="cd18186">
    <property type="entry name" value="BTB_POZ_ZBTB_KLHL-like"/>
    <property type="match status" value="1"/>
</dbReference>
<feature type="domain" description="BTB" evidence="1">
    <location>
        <begin position="819"/>
        <end position="889"/>
    </location>
</feature>
<keyword evidence="3" id="KW-1185">Reference proteome</keyword>
<dbReference type="PANTHER" id="PTHR33112:SF10">
    <property type="entry name" value="TOL"/>
    <property type="match status" value="1"/>
</dbReference>